<dbReference type="Pfam" id="PF12710">
    <property type="entry name" value="HAD"/>
    <property type="match status" value="1"/>
</dbReference>
<evidence type="ECO:0000256" key="11">
    <source>
        <dbReference type="ARBA" id="ARBA00048523"/>
    </source>
</evidence>
<reference evidence="13 14" key="1">
    <citation type="submission" date="2023-09" db="EMBL/GenBank/DDBJ databases">
        <title>Complete Genome and Methylome dissection of Bacillus brevis NEB573 original source of BbsI restriction endonuclease.</title>
        <authorList>
            <person name="Fomenkov A."/>
            <person name="Roberts R.D."/>
        </authorList>
    </citation>
    <scope>NUCLEOTIDE SEQUENCE [LARGE SCALE GENOMIC DNA]</scope>
    <source>
        <strain evidence="13 14">NEB573</strain>
    </source>
</reference>
<evidence type="ECO:0000256" key="1">
    <source>
        <dbReference type="ARBA" id="ARBA00001946"/>
    </source>
</evidence>
<keyword evidence="12" id="KW-0732">Signal</keyword>
<dbReference type="PANTHER" id="PTHR43344:SF2">
    <property type="entry name" value="PHOSPHOSERINE PHOSPHATASE"/>
    <property type="match status" value="1"/>
</dbReference>
<evidence type="ECO:0000256" key="6">
    <source>
        <dbReference type="ARBA" id="ARBA00022723"/>
    </source>
</evidence>
<keyword evidence="8" id="KW-0460">Magnesium</keyword>
<comment type="catalytic activity">
    <reaction evidence="11">
        <text>O-phospho-D-serine + H2O = D-serine + phosphate</text>
        <dbReference type="Rhea" id="RHEA:24873"/>
        <dbReference type="ChEBI" id="CHEBI:15377"/>
        <dbReference type="ChEBI" id="CHEBI:35247"/>
        <dbReference type="ChEBI" id="CHEBI:43474"/>
        <dbReference type="ChEBI" id="CHEBI:58680"/>
        <dbReference type="EC" id="3.1.3.3"/>
    </reaction>
</comment>
<dbReference type="InterPro" id="IPR050582">
    <property type="entry name" value="HAD-like_SerB"/>
</dbReference>
<comment type="similarity">
    <text evidence="3">Belongs to the HAD-like hydrolase superfamily. SerB family.</text>
</comment>
<dbReference type="RefSeq" id="WP_310766263.1">
    <property type="nucleotide sequence ID" value="NZ_CP134050.1"/>
</dbReference>
<evidence type="ECO:0000313" key="13">
    <source>
        <dbReference type="EMBL" id="WNC14322.1"/>
    </source>
</evidence>
<keyword evidence="14" id="KW-1185">Reference proteome</keyword>
<keyword evidence="5" id="KW-0028">Amino-acid biosynthesis</keyword>
<evidence type="ECO:0000256" key="10">
    <source>
        <dbReference type="ARBA" id="ARBA00048138"/>
    </source>
</evidence>
<evidence type="ECO:0000256" key="12">
    <source>
        <dbReference type="SAM" id="SignalP"/>
    </source>
</evidence>
<dbReference type="Gene3D" id="3.40.50.1000">
    <property type="entry name" value="HAD superfamily/HAD-like"/>
    <property type="match status" value="1"/>
</dbReference>
<evidence type="ECO:0000256" key="3">
    <source>
        <dbReference type="ARBA" id="ARBA00009184"/>
    </source>
</evidence>
<dbReference type="EC" id="3.1.3.3" evidence="4"/>
<evidence type="ECO:0000256" key="2">
    <source>
        <dbReference type="ARBA" id="ARBA00005135"/>
    </source>
</evidence>
<feature type="signal peptide" evidence="12">
    <location>
        <begin position="1"/>
        <end position="31"/>
    </location>
</feature>
<feature type="chain" id="PRO_5045072859" description="phosphoserine phosphatase" evidence="12">
    <location>
        <begin position="32"/>
        <end position="440"/>
    </location>
</feature>
<sequence>MKGSSKQKKVMVGALLLAAIGVSIPGTGAFAGEISREAQKAEVPAVLDKGKWAPATYTAVQNVIEKYSKNNPGYDVKAKPYAAFDWDDTSIINDVTDKFFLYQMDQLAYKLTPSEFANVVKLTVPSGVLTGVKNDSGKPITLEQITNDLKRDYDYLYAHYEGFKGSSTLEEIRQTDQFHDFKIKLYFLYRAISKAYGANIAYPWEIYFCANMTEAEVVELATASHRHSLSSAISEVKGTSPASMAGEAGVVSISYVEGMRLAPEISNLMNTLRSNGIDVYVVSAGFEPVVEAIASSPEFGYNVPKDHVFGLRLEQNAQNQYQPLYKKEYPFTYREGKAELIRKEIAVKSGGRDPILVAGDSNSDYGNFTLLKGIELGLIVNHLSSGDFGNISKEAASQIGKSNPKYVLQGVDEVTGLWRPAESTIRIGTNQEALLNEDLK</sequence>
<protein>
    <recommendedName>
        <fullName evidence="4">phosphoserine phosphatase</fullName>
        <ecNumber evidence="4">3.1.3.3</ecNumber>
    </recommendedName>
</protein>
<keyword evidence="7" id="KW-0378">Hydrolase</keyword>
<comment type="cofactor">
    <cofactor evidence="1">
        <name>Mg(2+)</name>
        <dbReference type="ChEBI" id="CHEBI:18420"/>
    </cofactor>
</comment>
<comment type="catalytic activity">
    <reaction evidence="10">
        <text>O-phospho-L-serine + H2O = L-serine + phosphate</text>
        <dbReference type="Rhea" id="RHEA:21208"/>
        <dbReference type="ChEBI" id="CHEBI:15377"/>
        <dbReference type="ChEBI" id="CHEBI:33384"/>
        <dbReference type="ChEBI" id="CHEBI:43474"/>
        <dbReference type="ChEBI" id="CHEBI:57524"/>
        <dbReference type="EC" id="3.1.3.3"/>
    </reaction>
</comment>
<name>A0ABY9T5V7_BREBE</name>
<evidence type="ECO:0000313" key="14">
    <source>
        <dbReference type="Proteomes" id="UP001256827"/>
    </source>
</evidence>
<dbReference type="InterPro" id="IPR036412">
    <property type="entry name" value="HAD-like_sf"/>
</dbReference>
<evidence type="ECO:0000256" key="4">
    <source>
        <dbReference type="ARBA" id="ARBA00012640"/>
    </source>
</evidence>
<proteinExistence type="inferred from homology"/>
<keyword evidence="6" id="KW-0479">Metal-binding</keyword>
<dbReference type="PANTHER" id="PTHR43344">
    <property type="entry name" value="PHOSPHOSERINE PHOSPHATASE"/>
    <property type="match status" value="1"/>
</dbReference>
<organism evidence="13 14">
    <name type="scientific">Brevibacillus brevis</name>
    <name type="common">Bacillus brevis</name>
    <dbReference type="NCBI Taxonomy" id="1393"/>
    <lineage>
        <taxon>Bacteria</taxon>
        <taxon>Bacillati</taxon>
        <taxon>Bacillota</taxon>
        <taxon>Bacilli</taxon>
        <taxon>Bacillales</taxon>
        <taxon>Paenibacillaceae</taxon>
        <taxon>Brevibacillus</taxon>
    </lineage>
</organism>
<comment type="pathway">
    <text evidence="2">Amino-acid biosynthesis; L-serine biosynthesis; L-serine from 3-phospho-D-glycerate: step 3/3.</text>
</comment>
<dbReference type="Proteomes" id="UP001256827">
    <property type="component" value="Chromosome"/>
</dbReference>
<dbReference type="InterPro" id="IPR023214">
    <property type="entry name" value="HAD_sf"/>
</dbReference>
<evidence type="ECO:0000256" key="5">
    <source>
        <dbReference type="ARBA" id="ARBA00022605"/>
    </source>
</evidence>
<dbReference type="EMBL" id="CP134050">
    <property type="protein sequence ID" value="WNC14322.1"/>
    <property type="molecule type" value="Genomic_DNA"/>
</dbReference>
<evidence type="ECO:0000256" key="8">
    <source>
        <dbReference type="ARBA" id="ARBA00022842"/>
    </source>
</evidence>
<accession>A0ABY9T5V7</accession>
<dbReference type="Gene3D" id="1.20.1440.320">
    <property type="match status" value="1"/>
</dbReference>
<gene>
    <name evidence="13" type="ORF">RGB73_27215</name>
</gene>
<evidence type="ECO:0000256" key="7">
    <source>
        <dbReference type="ARBA" id="ARBA00022801"/>
    </source>
</evidence>
<evidence type="ECO:0000256" key="9">
    <source>
        <dbReference type="ARBA" id="ARBA00023299"/>
    </source>
</evidence>
<dbReference type="SUPFAM" id="SSF56784">
    <property type="entry name" value="HAD-like"/>
    <property type="match status" value="1"/>
</dbReference>
<keyword evidence="9" id="KW-0718">Serine biosynthesis</keyword>